<protein>
    <submittedName>
        <fullName evidence="1">Uncharacterized protein</fullName>
    </submittedName>
</protein>
<dbReference type="PANTHER" id="PTHR31025">
    <property type="entry name" value="SI:CH211-196P9.1-RELATED"/>
    <property type="match status" value="1"/>
</dbReference>
<proteinExistence type="predicted"/>
<dbReference type="EMBL" id="JAUZQC010000004">
    <property type="protein sequence ID" value="KAK5872939.1"/>
    <property type="molecule type" value="Genomic_DNA"/>
</dbReference>
<dbReference type="Proteomes" id="UP001346869">
    <property type="component" value="Unassembled WGS sequence"/>
</dbReference>
<dbReference type="AlphaFoldDB" id="A0AAN8AX53"/>
<reference evidence="1 2" key="2">
    <citation type="journal article" date="2023" name="Mol. Biol. Evol.">
        <title>Genomics of Secondarily Temperate Adaptation in the Only Non-Antarctic Icefish.</title>
        <authorList>
            <person name="Rivera-Colon A.G."/>
            <person name="Rayamajhi N."/>
            <person name="Minhas B.F."/>
            <person name="Madrigal G."/>
            <person name="Bilyk K.T."/>
            <person name="Yoon V."/>
            <person name="Hune M."/>
            <person name="Gregory S."/>
            <person name="Cheng C.H.C."/>
            <person name="Catchen J.M."/>
        </authorList>
    </citation>
    <scope>NUCLEOTIDE SEQUENCE [LARGE SCALE GENOMIC DNA]</scope>
    <source>
        <strain evidence="1">JMC-PN-2008</strain>
    </source>
</reference>
<accession>A0AAN8AX53</accession>
<name>A0AAN8AX53_ELEMC</name>
<reference evidence="1 2" key="1">
    <citation type="journal article" date="2023" name="Genes (Basel)">
        <title>Chromosome-Level Genome Assembly and Circadian Gene Repertoire of the Patagonia Blennie Eleginops maclovinus-The Closest Ancestral Proxy of Antarctic Cryonotothenioids.</title>
        <authorList>
            <person name="Cheng C.C."/>
            <person name="Rivera-Colon A.G."/>
            <person name="Minhas B.F."/>
            <person name="Wilson L."/>
            <person name="Rayamajhi N."/>
            <person name="Vargas-Chacoff L."/>
            <person name="Catchen J.M."/>
        </authorList>
    </citation>
    <scope>NUCLEOTIDE SEQUENCE [LARGE SCALE GENOMIC DNA]</scope>
    <source>
        <strain evidence="1">JMC-PN-2008</strain>
    </source>
</reference>
<evidence type="ECO:0000313" key="1">
    <source>
        <dbReference type="EMBL" id="KAK5872939.1"/>
    </source>
</evidence>
<organism evidence="1 2">
    <name type="scientific">Eleginops maclovinus</name>
    <name type="common">Patagonian blennie</name>
    <name type="synonym">Eleginus maclovinus</name>
    <dbReference type="NCBI Taxonomy" id="56733"/>
    <lineage>
        <taxon>Eukaryota</taxon>
        <taxon>Metazoa</taxon>
        <taxon>Chordata</taxon>
        <taxon>Craniata</taxon>
        <taxon>Vertebrata</taxon>
        <taxon>Euteleostomi</taxon>
        <taxon>Actinopterygii</taxon>
        <taxon>Neopterygii</taxon>
        <taxon>Teleostei</taxon>
        <taxon>Neoteleostei</taxon>
        <taxon>Acanthomorphata</taxon>
        <taxon>Eupercaria</taxon>
        <taxon>Perciformes</taxon>
        <taxon>Notothenioidei</taxon>
        <taxon>Eleginopidae</taxon>
        <taxon>Eleginops</taxon>
    </lineage>
</organism>
<sequence length="467" mass="53146">MLLRIILREDDIRKVNIENLPENVDEFYLTIKTKLGLEGDFVLQYQDPDFGNDLCNLSCMSELPKEKATLKVCTKVRECYHTDSTLGTASLSSSSLEEGPSGLKTRQLPQPFVISAFSYDVELKLKQGNEAYNRDGTLLDISKNMKSDILDKLAEAMYAYNPYPTREDFDNVAQALVQKHPCLKEPGSDRGWYCWKFSLQFKMANFRQKLRVAGCSEVMINARTSGPHSKKLKRAKKSEVNFLPDFPDGKAQCDLEMERSALVVEMKKRKIDWKQTGKMMTSTFPLRRKEIIEDEPFVGQVKERWPALFTEQQIEAEFARLTSVDLKSSFFSGLDQYLTRFLELYKAKSSIVGLTRLMSCLNDDSSTQTKRTIVLLGLPHFLKEDPSRVFKTIQATDDQATVCKGMKVGVLMVKDGEEDIATAVVLEEEVILPEVKDVPHAIALLMGLLFALNIDYPKELRLLRKTL</sequence>
<dbReference type="PANTHER" id="PTHR31025:SF19">
    <property type="entry name" value="SI:CH73-42K18.1-RELATED"/>
    <property type="match status" value="1"/>
</dbReference>
<gene>
    <name evidence="1" type="ORF">PBY51_013597</name>
</gene>
<evidence type="ECO:0000313" key="2">
    <source>
        <dbReference type="Proteomes" id="UP001346869"/>
    </source>
</evidence>
<comment type="caution">
    <text evidence="1">The sequence shown here is derived from an EMBL/GenBank/DDBJ whole genome shotgun (WGS) entry which is preliminary data.</text>
</comment>
<keyword evidence="2" id="KW-1185">Reference proteome</keyword>